<dbReference type="RefSeq" id="WP_130539182.1">
    <property type="nucleotide sequence ID" value="NZ_CP042431.1"/>
</dbReference>
<feature type="signal peptide" evidence="1">
    <location>
        <begin position="1"/>
        <end position="20"/>
    </location>
</feature>
<dbReference type="AlphaFoldDB" id="A0A4Q7N324"/>
<evidence type="ECO:0008006" key="4">
    <source>
        <dbReference type="Google" id="ProtNLM"/>
    </source>
</evidence>
<evidence type="ECO:0000313" key="2">
    <source>
        <dbReference type="EMBL" id="RZS74735.1"/>
    </source>
</evidence>
<dbReference type="PROSITE" id="PS51257">
    <property type="entry name" value="PROKAR_LIPOPROTEIN"/>
    <property type="match status" value="1"/>
</dbReference>
<dbReference type="Proteomes" id="UP000293874">
    <property type="component" value="Unassembled WGS sequence"/>
</dbReference>
<evidence type="ECO:0000256" key="1">
    <source>
        <dbReference type="SAM" id="SignalP"/>
    </source>
</evidence>
<feature type="chain" id="PRO_5020981586" description="MORN repeat protein" evidence="1">
    <location>
        <begin position="21"/>
        <end position="190"/>
    </location>
</feature>
<protein>
    <recommendedName>
        <fullName evidence="4">MORN repeat protein</fullName>
    </recommendedName>
</protein>
<proteinExistence type="predicted"/>
<dbReference type="OrthoDB" id="666052at2"/>
<reference evidence="2 3" key="1">
    <citation type="submission" date="2019-02" db="EMBL/GenBank/DDBJ databases">
        <title>Genomic Encyclopedia of Type Strains, Phase IV (KMG-IV): sequencing the most valuable type-strain genomes for metagenomic binning, comparative biology and taxonomic classification.</title>
        <authorList>
            <person name="Goeker M."/>
        </authorList>
    </citation>
    <scope>NUCLEOTIDE SEQUENCE [LARGE SCALE GENOMIC DNA]</scope>
    <source>
        <strain evidence="2 3">DSM 18116</strain>
    </source>
</reference>
<dbReference type="EMBL" id="SGXA01000001">
    <property type="protein sequence ID" value="RZS74735.1"/>
    <property type="molecule type" value="Genomic_DNA"/>
</dbReference>
<accession>A0A4Q7N324</accession>
<evidence type="ECO:0000313" key="3">
    <source>
        <dbReference type="Proteomes" id="UP000293874"/>
    </source>
</evidence>
<comment type="caution">
    <text evidence="2">The sequence shown here is derived from an EMBL/GenBank/DDBJ whole genome shotgun (WGS) entry which is preliminary data.</text>
</comment>
<gene>
    <name evidence="2" type="ORF">EV199_0586</name>
</gene>
<organism evidence="2 3">
    <name type="scientific">Pseudobacter ginsenosidimutans</name>
    <dbReference type="NCBI Taxonomy" id="661488"/>
    <lineage>
        <taxon>Bacteria</taxon>
        <taxon>Pseudomonadati</taxon>
        <taxon>Bacteroidota</taxon>
        <taxon>Chitinophagia</taxon>
        <taxon>Chitinophagales</taxon>
        <taxon>Chitinophagaceae</taxon>
        <taxon>Pseudobacter</taxon>
    </lineage>
</organism>
<keyword evidence="3" id="KW-1185">Reference proteome</keyword>
<name>A0A4Q7N324_9BACT</name>
<sequence length="190" mass="21536">MKRSFSFLLLIMGICFIACSCSKDKEDGNYGNHPRTAVPDDLVGYWLAGSTSIGNFWGYDGSYQGAAFELANGYMLFSDGRAREYFYYTNTSYGCRSQVLGYKEGSVEIDVANKTFRFYPNSGNYRNYSSCNSTGNGKTKTYGKDELYPKVKTSYDGVEFRKENGKIKSWHIHFDDGSSLDFEKTQEPKK</sequence>
<keyword evidence="1" id="KW-0732">Signal</keyword>